<name>A0A3S3E007_9NOCA</name>
<organism evidence="1 2">
    <name type="scientific">Rhodococcus xishaensis</name>
    <dbReference type="NCBI Taxonomy" id="2487364"/>
    <lineage>
        <taxon>Bacteria</taxon>
        <taxon>Bacillati</taxon>
        <taxon>Actinomycetota</taxon>
        <taxon>Actinomycetes</taxon>
        <taxon>Mycobacteriales</taxon>
        <taxon>Nocardiaceae</taxon>
        <taxon>Rhodococcus</taxon>
    </lineage>
</organism>
<dbReference type="PROSITE" id="PS51257">
    <property type="entry name" value="PROKAR_LIPOPROTEIN"/>
    <property type="match status" value="1"/>
</dbReference>
<sequence length="182" mass="19386">MRRSVGFVGRWGGAVVAAVSVLALVGCGSGGDGQAETKAQAGEPVFDPCSVPQDVLLAIGVNPESEERDILGVKQPGWSLCNWNDSPGISFLVTIFATGRPLEEILTNERFVDVTPVDLAGREAFTVRETSDRRNEHCDVVLAAGPDTLMIRTSLAKGLPMSESPCPRAIENAKLLELSLPR</sequence>
<protein>
    <submittedName>
        <fullName evidence="1">DUF3558 domain-containing protein</fullName>
    </submittedName>
</protein>
<gene>
    <name evidence="1" type="ORF">EGT50_11945</name>
</gene>
<dbReference type="InterPro" id="IPR024520">
    <property type="entry name" value="DUF3558"/>
</dbReference>
<evidence type="ECO:0000313" key="2">
    <source>
        <dbReference type="Proteomes" id="UP000283479"/>
    </source>
</evidence>
<proteinExistence type="predicted"/>
<dbReference type="EMBL" id="RKLO01000004">
    <property type="protein sequence ID" value="RVW02115.1"/>
    <property type="molecule type" value="Genomic_DNA"/>
</dbReference>
<keyword evidence="2" id="KW-1185">Reference proteome</keyword>
<dbReference type="Proteomes" id="UP000283479">
    <property type="component" value="Unassembled WGS sequence"/>
</dbReference>
<accession>A0A3S3E007</accession>
<dbReference type="AlphaFoldDB" id="A0A3S3E007"/>
<reference evidence="1 2" key="1">
    <citation type="submission" date="2018-11" db="EMBL/GenBank/DDBJ databases">
        <title>Rhodococcus spongicola sp. nov. and Rhodococcus xishaensis sp. nov. from marine sponges.</title>
        <authorList>
            <person name="Li L."/>
            <person name="Lin H.W."/>
        </authorList>
    </citation>
    <scope>NUCLEOTIDE SEQUENCE [LARGE SCALE GENOMIC DNA]</scope>
    <source>
        <strain evidence="1 2">LHW51113</strain>
    </source>
</reference>
<dbReference type="OrthoDB" id="4552889at2"/>
<evidence type="ECO:0000313" key="1">
    <source>
        <dbReference type="EMBL" id="RVW02115.1"/>
    </source>
</evidence>
<comment type="caution">
    <text evidence="1">The sequence shown here is derived from an EMBL/GenBank/DDBJ whole genome shotgun (WGS) entry which is preliminary data.</text>
</comment>
<dbReference type="Pfam" id="PF12079">
    <property type="entry name" value="DUF3558"/>
    <property type="match status" value="1"/>
</dbReference>